<evidence type="ECO:0000256" key="8">
    <source>
        <dbReference type="PROSITE-ProRule" id="PRU01360"/>
    </source>
</evidence>
<name>A0A7H9ARQ4_9FLAO</name>
<gene>
    <name evidence="10" type="ORF">HYG79_12450</name>
</gene>
<proteinExistence type="inferred from homology"/>
<dbReference type="Pfam" id="PF13715">
    <property type="entry name" value="CarbopepD_reg_2"/>
    <property type="match status" value="1"/>
</dbReference>
<dbReference type="Pfam" id="PF07715">
    <property type="entry name" value="Plug"/>
    <property type="match status" value="1"/>
</dbReference>
<dbReference type="GO" id="GO:0009279">
    <property type="term" value="C:cell outer membrane"/>
    <property type="evidence" value="ECO:0007669"/>
    <property type="project" value="UniProtKB-SubCell"/>
</dbReference>
<evidence type="ECO:0000259" key="9">
    <source>
        <dbReference type="Pfam" id="PF07715"/>
    </source>
</evidence>
<evidence type="ECO:0000313" key="11">
    <source>
        <dbReference type="Proteomes" id="UP000509302"/>
    </source>
</evidence>
<dbReference type="InterPro" id="IPR039426">
    <property type="entry name" value="TonB-dep_rcpt-like"/>
</dbReference>
<dbReference type="PANTHER" id="PTHR30069">
    <property type="entry name" value="TONB-DEPENDENT OUTER MEMBRANE RECEPTOR"/>
    <property type="match status" value="1"/>
</dbReference>
<dbReference type="InterPro" id="IPR012910">
    <property type="entry name" value="Plug_dom"/>
</dbReference>
<dbReference type="Proteomes" id="UP000509302">
    <property type="component" value="Chromosome"/>
</dbReference>
<dbReference type="EMBL" id="CP058595">
    <property type="protein sequence ID" value="QLG46124.1"/>
    <property type="molecule type" value="Genomic_DNA"/>
</dbReference>
<evidence type="ECO:0000256" key="2">
    <source>
        <dbReference type="ARBA" id="ARBA00022448"/>
    </source>
</evidence>
<accession>A0A7H9ARQ4</accession>
<dbReference type="PROSITE" id="PS52016">
    <property type="entry name" value="TONB_DEPENDENT_REC_3"/>
    <property type="match status" value="1"/>
</dbReference>
<evidence type="ECO:0000256" key="5">
    <source>
        <dbReference type="ARBA" id="ARBA00022729"/>
    </source>
</evidence>
<keyword evidence="5" id="KW-0732">Signal</keyword>
<dbReference type="GO" id="GO:0044718">
    <property type="term" value="P:siderophore transmembrane transport"/>
    <property type="evidence" value="ECO:0007669"/>
    <property type="project" value="TreeGrafter"/>
</dbReference>
<evidence type="ECO:0000256" key="3">
    <source>
        <dbReference type="ARBA" id="ARBA00022452"/>
    </source>
</evidence>
<dbReference type="InterPro" id="IPR008969">
    <property type="entry name" value="CarboxyPept-like_regulatory"/>
</dbReference>
<organism evidence="10 11">
    <name type="scientific">Costertonia aggregata</name>
    <dbReference type="NCBI Taxonomy" id="343403"/>
    <lineage>
        <taxon>Bacteria</taxon>
        <taxon>Pseudomonadati</taxon>
        <taxon>Bacteroidota</taxon>
        <taxon>Flavobacteriia</taxon>
        <taxon>Flavobacteriales</taxon>
        <taxon>Flavobacteriaceae</taxon>
        <taxon>Costertonia</taxon>
    </lineage>
</organism>
<keyword evidence="7 8" id="KW-0998">Cell outer membrane</keyword>
<evidence type="ECO:0000313" key="10">
    <source>
        <dbReference type="EMBL" id="QLG46124.1"/>
    </source>
</evidence>
<dbReference type="PANTHER" id="PTHR30069:SF29">
    <property type="entry name" value="HEMOGLOBIN AND HEMOGLOBIN-HAPTOGLOBIN-BINDING PROTEIN 1-RELATED"/>
    <property type="match status" value="1"/>
</dbReference>
<protein>
    <submittedName>
        <fullName evidence="10">TonB-dependent receptor plug domain-containing protein</fullName>
    </submittedName>
</protein>
<sequence>MLKTHLKKKVSLFILLLLLPFLYGIHAQDNASDVVSLAIYLQALENDFEIKFSYLDEDIDSLKISKPKAIDLDKILQDIQKQVPVIKIDKIDNRYYTISKRSLITICGTVLDNFEKNTVAGASIEILDSDTALITDVDGSFTLTDIPRKAILQIKYLGFRTKFINAEDLIRSSPCKSILLAPRVEELEEVIVYQFLTTGLAKKDDGSIQLNTNEFGILPGLIEPDVLQTVQALPGIKSINETVSDINIRGGTNDQNLILWDGIKVYQSGHFFGLISAFNPYLTEKVTIIKNGTSAQYGDGVSGVISMESINKISDKPFGGAGFNLINGDAYGQIPVNDKWGFQFSARRSATDFFNTPTYDQFFDRVFQDSELKVNNSPSTNREIIRDENFYFYDFTAKILYDINDNQKIRLSFLNINNNLDYQETDINSDESVFSFLDQTNLSFGGNLESKWTERLSSVVNTYYTKYNLDSQSVFPDPLQQLDQNNQVFETALKINTNYMISDRIHILNGYQFNEVGIINFTNVTQPPFSQNTKGVIRNHAIFNEIDYISSDQKLKARVGVRLNYIQNLGTFDEYILEPRLNINYALGKHFAVELLGEYKNQTTNQVVDLEQNFLGIEKRRWILSNGSTLPITKSKQGSIGFNYDRPKIYIGLEGFYKKVNGVSTATQGFQNQNQFNGEIGEYTIKGVEFLINKKTNDYSAWLSYTYNTNNYTFDAIIPDTFPNNLDVRHNVTFAGTYIYNNFKLSLGLNYRSGRPFTQPDANTPINTSVFPNRINYAEPNSSQLPEYLRADASAIYSFDLSSNIKATFGASVLNFTDRENILNTYYRITDSDGIETVENVSLGITPNFSFRVSF</sequence>
<keyword evidence="4 8" id="KW-0812">Transmembrane</keyword>
<dbReference type="InterPro" id="IPR036942">
    <property type="entry name" value="Beta-barrel_TonB_sf"/>
</dbReference>
<dbReference type="SUPFAM" id="SSF49464">
    <property type="entry name" value="Carboxypeptidase regulatory domain-like"/>
    <property type="match status" value="1"/>
</dbReference>
<comment type="similarity">
    <text evidence="8">Belongs to the TonB-dependent receptor family.</text>
</comment>
<reference evidence="10 11" key="1">
    <citation type="journal article" date="2006" name="Int. J. Syst. Evol. Microbiol.">
        <title>Costertonia aggregata gen. nov., sp. nov., a mesophilic marine bacterium of the family Flavobacteriaceae, isolated from a mature biofilm.</title>
        <authorList>
            <person name="Kwon K.K."/>
            <person name="Lee Y.K."/>
            <person name="Lee H.K."/>
        </authorList>
    </citation>
    <scope>NUCLEOTIDE SEQUENCE [LARGE SCALE GENOMIC DNA]</scope>
    <source>
        <strain evidence="10 11">KCCM 42265</strain>
    </source>
</reference>
<dbReference type="AlphaFoldDB" id="A0A7H9ARQ4"/>
<evidence type="ECO:0000256" key="6">
    <source>
        <dbReference type="ARBA" id="ARBA00023136"/>
    </source>
</evidence>
<dbReference type="Gene3D" id="2.170.130.10">
    <property type="entry name" value="TonB-dependent receptor, plug domain"/>
    <property type="match status" value="1"/>
</dbReference>
<evidence type="ECO:0000256" key="4">
    <source>
        <dbReference type="ARBA" id="ARBA00022692"/>
    </source>
</evidence>
<keyword evidence="3 8" id="KW-1134">Transmembrane beta strand</keyword>
<comment type="subcellular location">
    <subcellularLocation>
        <location evidence="1 8">Cell outer membrane</location>
        <topology evidence="1 8">Multi-pass membrane protein</topology>
    </subcellularLocation>
</comment>
<feature type="domain" description="TonB-dependent receptor plug" evidence="9">
    <location>
        <begin position="226"/>
        <end position="303"/>
    </location>
</feature>
<evidence type="ECO:0000256" key="1">
    <source>
        <dbReference type="ARBA" id="ARBA00004571"/>
    </source>
</evidence>
<dbReference type="GO" id="GO:0015344">
    <property type="term" value="F:siderophore uptake transmembrane transporter activity"/>
    <property type="evidence" value="ECO:0007669"/>
    <property type="project" value="TreeGrafter"/>
</dbReference>
<evidence type="ECO:0000256" key="7">
    <source>
        <dbReference type="ARBA" id="ARBA00023237"/>
    </source>
</evidence>
<keyword evidence="11" id="KW-1185">Reference proteome</keyword>
<keyword evidence="6 8" id="KW-0472">Membrane</keyword>
<keyword evidence="2 8" id="KW-0813">Transport</keyword>
<dbReference type="KEGG" id="cagg:HYG79_12450"/>
<keyword evidence="10" id="KW-0675">Receptor</keyword>
<dbReference type="SUPFAM" id="SSF56935">
    <property type="entry name" value="Porins"/>
    <property type="match status" value="1"/>
</dbReference>
<dbReference type="Gene3D" id="2.40.170.20">
    <property type="entry name" value="TonB-dependent receptor, beta-barrel domain"/>
    <property type="match status" value="1"/>
</dbReference>
<dbReference type="RefSeq" id="WP_179242405.1">
    <property type="nucleotide sequence ID" value="NZ_CP058595.1"/>
</dbReference>
<dbReference type="InterPro" id="IPR037066">
    <property type="entry name" value="Plug_dom_sf"/>
</dbReference>
<dbReference type="Gene3D" id="2.60.40.1120">
    <property type="entry name" value="Carboxypeptidase-like, regulatory domain"/>
    <property type="match status" value="1"/>
</dbReference>